<dbReference type="PROSITE" id="PS00822">
    <property type="entry name" value="CYTO_HEME_LYASE_2"/>
    <property type="match status" value="1"/>
</dbReference>
<dbReference type="GO" id="GO:0046872">
    <property type="term" value="F:metal ion binding"/>
    <property type="evidence" value="ECO:0007669"/>
    <property type="project" value="UniProtKB-KW"/>
</dbReference>
<dbReference type="EC" id="4.4.1.17" evidence="10"/>
<comment type="catalytic activity">
    <reaction evidence="10">
        <text>holo-[cytochrome c] = apo-[cytochrome c] + heme b</text>
        <dbReference type="Rhea" id="RHEA:22648"/>
        <dbReference type="Rhea" id="RHEA-COMP:10725"/>
        <dbReference type="Rhea" id="RHEA-COMP:10726"/>
        <dbReference type="ChEBI" id="CHEBI:29950"/>
        <dbReference type="ChEBI" id="CHEBI:60344"/>
        <dbReference type="ChEBI" id="CHEBI:83739"/>
        <dbReference type="EC" id="4.4.1.17"/>
    </reaction>
</comment>
<evidence type="ECO:0000256" key="3">
    <source>
        <dbReference type="ARBA" id="ARBA00022617"/>
    </source>
</evidence>
<evidence type="ECO:0000256" key="10">
    <source>
        <dbReference type="RuleBase" id="RU363130"/>
    </source>
</evidence>
<reference evidence="12" key="1">
    <citation type="journal article" date="2020" name="Stud. Mycol.">
        <title>101 Dothideomycetes genomes: a test case for predicting lifestyles and emergence of pathogens.</title>
        <authorList>
            <person name="Haridas S."/>
            <person name="Albert R."/>
            <person name="Binder M."/>
            <person name="Bloem J."/>
            <person name="Labutti K."/>
            <person name="Salamov A."/>
            <person name="Andreopoulos B."/>
            <person name="Baker S."/>
            <person name="Barry K."/>
            <person name="Bills G."/>
            <person name="Bluhm B."/>
            <person name="Cannon C."/>
            <person name="Castanera R."/>
            <person name="Culley D."/>
            <person name="Daum C."/>
            <person name="Ezra D."/>
            <person name="Gonzalez J."/>
            <person name="Henrissat B."/>
            <person name="Kuo A."/>
            <person name="Liang C."/>
            <person name="Lipzen A."/>
            <person name="Lutzoni F."/>
            <person name="Magnuson J."/>
            <person name="Mondo S."/>
            <person name="Nolan M."/>
            <person name="Ohm R."/>
            <person name="Pangilinan J."/>
            <person name="Park H.-J."/>
            <person name="Ramirez L."/>
            <person name="Alfaro M."/>
            <person name="Sun H."/>
            <person name="Tritt A."/>
            <person name="Yoshinaga Y."/>
            <person name="Zwiers L.-H."/>
            <person name="Turgeon B."/>
            <person name="Goodwin S."/>
            <person name="Spatafora J."/>
            <person name="Crous P."/>
            <person name="Grigoriev I."/>
        </authorList>
    </citation>
    <scope>NUCLEOTIDE SEQUENCE</scope>
    <source>
        <strain evidence="12">CBS 260.36</strain>
    </source>
</reference>
<dbReference type="InterPro" id="IPR000511">
    <property type="entry name" value="Holocyt_c/c1_synthase"/>
</dbReference>
<accession>A0A9P4IZY4</accession>
<dbReference type="PANTHER" id="PTHR12743:SF0">
    <property type="entry name" value="HOLOCYTOCHROME C-TYPE SYNTHASE"/>
    <property type="match status" value="1"/>
</dbReference>
<evidence type="ECO:0000256" key="9">
    <source>
        <dbReference type="ARBA" id="ARBA00023239"/>
    </source>
</evidence>
<dbReference type="EMBL" id="ML996087">
    <property type="protein sequence ID" value="KAF2152034.1"/>
    <property type="molecule type" value="Genomic_DNA"/>
</dbReference>
<comment type="function">
    <text evidence="10">Lyase that catalyzes the covalent linking of the heme group to the cytochrome C apoprotein to produce the mature functional cytochrome.</text>
</comment>
<keyword evidence="7 10" id="KW-0496">Mitochondrion</keyword>
<dbReference type="Pfam" id="PF01265">
    <property type="entry name" value="Cyto_heme_lyase"/>
    <property type="match status" value="1"/>
</dbReference>
<evidence type="ECO:0000256" key="2">
    <source>
        <dbReference type="ARBA" id="ARBA00007255"/>
    </source>
</evidence>
<dbReference type="PANTHER" id="PTHR12743">
    <property type="entry name" value="CYTOCHROME C1 HEME LYASE"/>
    <property type="match status" value="1"/>
</dbReference>
<comment type="caution">
    <text evidence="12">The sequence shown here is derived from an EMBL/GenBank/DDBJ whole genome shotgun (WGS) entry which is preliminary data.</text>
</comment>
<comment type="similarity">
    <text evidence="2 10">Belongs to the cytochrome c-type heme lyase family.</text>
</comment>
<dbReference type="GO" id="GO:0005743">
    <property type="term" value="C:mitochondrial inner membrane"/>
    <property type="evidence" value="ECO:0007669"/>
    <property type="project" value="UniProtKB-SubCell"/>
</dbReference>
<dbReference type="Proteomes" id="UP000799439">
    <property type="component" value="Unassembled WGS sequence"/>
</dbReference>
<protein>
    <recommendedName>
        <fullName evidence="10">Holocytochrome c-type synthase</fullName>
        <ecNumber evidence="10">4.4.1.17</ecNumber>
    </recommendedName>
</protein>
<gene>
    <name evidence="12" type="ORF">K461DRAFT_160911</name>
</gene>
<evidence type="ECO:0000256" key="4">
    <source>
        <dbReference type="ARBA" id="ARBA00022723"/>
    </source>
</evidence>
<evidence type="ECO:0000256" key="8">
    <source>
        <dbReference type="ARBA" id="ARBA00023136"/>
    </source>
</evidence>
<evidence type="ECO:0000256" key="5">
    <source>
        <dbReference type="ARBA" id="ARBA00022792"/>
    </source>
</evidence>
<keyword evidence="6 10" id="KW-0408">Iron</keyword>
<feature type="region of interest" description="Disordered" evidence="11">
    <location>
        <begin position="1"/>
        <end position="61"/>
    </location>
</feature>
<dbReference type="AlphaFoldDB" id="A0A9P4IZY4"/>
<evidence type="ECO:0000256" key="7">
    <source>
        <dbReference type="ARBA" id="ARBA00023128"/>
    </source>
</evidence>
<organism evidence="12 13">
    <name type="scientific">Myriangium duriaei CBS 260.36</name>
    <dbReference type="NCBI Taxonomy" id="1168546"/>
    <lineage>
        <taxon>Eukaryota</taxon>
        <taxon>Fungi</taxon>
        <taxon>Dikarya</taxon>
        <taxon>Ascomycota</taxon>
        <taxon>Pezizomycotina</taxon>
        <taxon>Dothideomycetes</taxon>
        <taxon>Dothideomycetidae</taxon>
        <taxon>Myriangiales</taxon>
        <taxon>Myriangiaceae</taxon>
        <taxon>Myriangium</taxon>
    </lineage>
</organism>
<dbReference type="GO" id="GO:0004408">
    <property type="term" value="F:holocytochrome-c synthase activity"/>
    <property type="evidence" value="ECO:0007669"/>
    <property type="project" value="UniProtKB-EC"/>
</dbReference>
<name>A0A9P4IZY4_9PEZI</name>
<feature type="compositionally biased region" description="Basic and acidic residues" evidence="11">
    <location>
        <begin position="17"/>
        <end position="28"/>
    </location>
</feature>
<evidence type="ECO:0000313" key="13">
    <source>
        <dbReference type="Proteomes" id="UP000799439"/>
    </source>
</evidence>
<keyword evidence="4 10" id="KW-0479">Metal-binding</keyword>
<proteinExistence type="inferred from homology"/>
<keyword evidence="3 10" id="KW-0349">Heme</keyword>
<sequence length="244" mass="26931">MAAKPPSGDAQACPVDHTTRQAWLDKARSQAPDQTAPSPPQNRDPSVLSRSHPPFPSSNATLHFSLDQSREVSTIPRFHDPSAPANSEHTAAASAGGTNWIYPSEQMFFDAMRRKSFSPDASDMKSIVPIHNAVNERAWAEIKAWETGRGSEKCGGPKLVSFSGDSKALTPKARMNGWLGYTAPFDRHDWVVDRCGTRVEYVIDFYSGRQDPNGKGGLNFYLDVRPKLNSFEGWKMRLGRVVGL</sequence>
<evidence type="ECO:0000256" key="1">
    <source>
        <dbReference type="ARBA" id="ARBA00004273"/>
    </source>
</evidence>
<keyword evidence="9 10" id="KW-0456">Lyase</keyword>
<keyword evidence="5 10" id="KW-0999">Mitochondrion inner membrane</keyword>
<evidence type="ECO:0000313" key="12">
    <source>
        <dbReference type="EMBL" id="KAF2152034.1"/>
    </source>
</evidence>
<dbReference type="OrthoDB" id="4243at2759"/>
<keyword evidence="8 10" id="KW-0472">Membrane</keyword>
<comment type="subcellular location">
    <subcellularLocation>
        <location evidence="1 10">Mitochondrion inner membrane</location>
    </subcellularLocation>
</comment>
<evidence type="ECO:0000256" key="11">
    <source>
        <dbReference type="SAM" id="MobiDB-lite"/>
    </source>
</evidence>
<evidence type="ECO:0000256" key="6">
    <source>
        <dbReference type="ARBA" id="ARBA00023004"/>
    </source>
</evidence>
<keyword evidence="13" id="KW-1185">Reference proteome</keyword>